<feature type="domain" description="Spore germination protein N-terminal" evidence="9">
    <location>
        <begin position="26"/>
        <end position="196"/>
    </location>
</feature>
<evidence type="ECO:0000313" key="11">
    <source>
        <dbReference type="Proteomes" id="UP000483018"/>
    </source>
</evidence>
<evidence type="ECO:0000256" key="3">
    <source>
        <dbReference type="ARBA" id="ARBA00022544"/>
    </source>
</evidence>
<dbReference type="NCBIfam" id="TIGR02887">
    <property type="entry name" value="spore_ger_x_C"/>
    <property type="match status" value="1"/>
</dbReference>
<evidence type="ECO:0000256" key="7">
    <source>
        <dbReference type="ARBA" id="ARBA00023288"/>
    </source>
</evidence>
<dbReference type="GO" id="GO:0016020">
    <property type="term" value="C:membrane"/>
    <property type="evidence" value="ECO:0007669"/>
    <property type="project" value="UniProtKB-SubCell"/>
</dbReference>
<proteinExistence type="inferred from homology"/>
<dbReference type="Pfam" id="PF25198">
    <property type="entry name" value="Spore_GerAC_N"/>
    <property type="match status" value="1"/>
</dbReference>
<evidence type="ECO:0000256" key="1">
    <source>
        <dbReference type="ARBA" id="ARBA00004635"/>
    </source>
</evidence>
<keyword evidence="5" id="KW-0472">Membrane</keyword>
<evidence type="ECO:0000313" key="10">
    <source>
        <dbReference type="EMBL" id="KAE9635441.1"/>
    </source>
</evidence>
<keyword evidence="11" id="KW-1185">Reference proteome</keyword>
<organism evidence="10 11">
    <name type="scientific">Defluviitalea raffinosedens</name>
    <dbReference type="NCBI Taxonomy" id="1450156"/>
    <lineage>
        <taxon>Bacteria</taxon>
        <taxon>Bacillati</taxon>
        <taxon>Bacillota</taxon>
        <taxon>Clostridia</taxon>
        <taxon>Lachnospirales</taxon>
        <taxon>Defluviitaleaceae</taxon>
        <taxon>Defluviitalea</taxon>
    </lineage>
</organism>
<keyword evidence="4" id="KW-0732">Signal</keyword>
<name>A0A7C8LDT7_9FIRM</name>
<dbReference type="GO" id="GO:0009847">
    <property type="term" value="P:spore germination"/>
    <property type="evidence" value="ECO:0007669"/>
    <property type="project" value="InterPro"/>
</dbReference>
<protein>
    <submittedName>
        <fullName evidence="10">Ger(X)C family spore germination protein</fullName>
    </submittedName>
</protein>
<keyword evidence="3" id="KW-0309">Germination</keyword>
<comment type="subcellular location">
    <subcellularLocation>
        <location evidence="1">Membrane</location>
        <topology evidence="1">Lipid-anchor</topology>
    </subcellularLocation>
</comment>
<accession>A0A7C8LDT7</accession>
<dbReference type="Gene3D" id="3.30.300.210">
    <property type="entry name" value="Nutrient germinant receptor protein C, domain 3"/>
    <property type="match status" value="1"/>
</dbReference>
<gene>
    <name evidence="10" type="ORF">GND95_04650</name>
</gene>
<keyword evidence="6" id="KW-0564">Palmitate</keyword>
<dbReference type="AlphaFoldDB" id="A0A7C8LDT7"/>
<dbReference type="EMBL" id="WSLF01000003">
    <property type="protein sequence ID" value="KAE9635441.1"/>
    <property type="molecule type" value="Genomic_DNA"/>
</dbReference>
<keyword evidence="7" id="KW-0449">Lipoprotein</keyword>
<dbReference type="Pfam" id="PF05504">
    <property type="entry name" value="Spore_GerAC"/>
    <property type="match status" value="1"/>
</dbReference>
<feature type="domain" description="Spore germination GerAC-like C-terminal" evidence="8">
    <location>
        <begin position="233"/>
        <end position="402"/>
    </location>
</feature>
<comment type="caution">
    <text evidence="10">The sequence shown here is derived from an EMBL/GenBank/DDBJ whole genome shotgun (WGS) entry which is preliminary data.</text>
</comment>
<dbReference type="InterPro" id="IPR046953">
    <property type="entry name" value="Spore_GerAC-like_C"/>
</dbReference>
<reference evidence="10 11" key="1">
    <citation type="submission" date="2019-12" db="EMBL/GenBank/DDBJ databases">
        <title>Defluviitalea raffinosedens, isolated from a biogas fermenter, genome sequencing and characterization.</title>
        <authorList>
            <person name="Rettenmaier R."/>
            <person name="Schneider M."/>
            <person name="Neuhaus K."/>
            <person name="Liebl W."/>
            <person name="Zverlov V."/>
        </authorList>
    </citation>
    <scope>NUCLEOTIDE SEQUENCE [LARGE SCALE GENOMIC DNA]</scope>
    <source>
        <strain evidence="10 11">249c-K6</strain>
    </source>
</reference>
<dbReference type="PROSITE" id="PS51257">
    <property type="entry name" value="PROKAR_LIPOPROTEIN"/>
    <property type="match status" value="1"/>
</dbReference>
<dbReference type="InterPro" id="IPR038501">
    <property type="entry name" value="Spore_GerAC_C_sf"/>
</dbReference>
<evidence type="ECO:0000259" key="9">
    <source>
        <dbReference type="Pfam" id="PF25198"/>
    </source>
</evidence>
<evidence type="ECO:0000256" key="5">
    <source>
        <dbReference type="ARBA" id="ARBA00023136"/>
    </source>
</evidence>
<evidence type="ECO:0000256" key="6">
    <source>
        <dbReference type="ARBA" id="ARBA00023139"/>
    </source>
</evidence>
<dbReference type="InterPro" id="IPR008844">
    <property type="entry name" value="Spore_GerAC-like"/>
</dbReference>
<dbReference type="Proteomes" id="UP000483018">
    <property type="component" value="Unassembled WGS sequence"/>
</dbReference>
<sequence length="410" mass="46928">MLKKSKKRLKLIFILLVTVFLTGCWDRIEIEEFAFVSVIGLDEGEDGMLKITFQITNPQIGTSTKVQVDEPPSDIITFLSEDLVASRDLASTSIARRLTFSHAKAFIVSEDLAKSNKFYPIIEATQRDRDIRRELNLIVCKEDAADFIRNNRPPFDIRASKYYEFLTSRWEDVGFVPLSTLHKFSLRTLDDMGLFLVTYATTKPDHPKTHLDSEGDIIAGQLDKIDENPMQMMGSAVFKEGKMIGKLTGDETRLALILRPTVQTNNILATFPDPLKEGEKISAKLVRGKNKIKITITDDYPIIDVKIPLTLSIASIPSNIDYVKNQSNQKLLIAAIEKRLETVTMELIKKTQEEFGAEPFLWSQVARKKFWLYKDFRDYNWSEKYKNAKITVEYDVTIEDFGKQNRPPKI</sequence>
<evidence type="ECO:0000256" key="4">
    <source>
        <dbReference type="ARBA" id="ARBA00022729"/>
    </source>
</evidence>
<dbReference type="InterPro" id="IPR057336">
    <property type="entry name" value="GerAC_N"/>
</dbReference>
<comment type="similarity">
    <text evidence="2">Belongs to the GerABKC lipoprotein family.</text>
</comment>
<evidence type="ECO:0000259" key="8">
    <source>
        <dbReference type="Pfam" id="PF05504"/>
    </source>
</evidence>
<evidence type="ECO:0000256" key="2">
    <source>
        <dbReference type="ARBA" id="ARBA00007886"/>
    </source>
</evidence>
<dbReference type="PANTHER" id="PTHR35789">
    <property type="entry name" value="SPORE GERMINATION PROTEIN B3"/>
    <property type="match status" value="1"/>
</dbReference>
<dbReference type="PANTHER" id="PTHR35789:SF1">
    <property type="entry name" value="SPORE GERMINATION PROTEIN B3"/>
    <property type="match status" value="1"/>
</dbReference>